<organism evidence="3 4">
    <name type="scientific">Aphanomyces euteiches</name>
    <dbReference type="NCBI Taxonomy" id="100861"/>
    <lineage>
        <taxon>Eukaryota</taxon>
        <taxon>Sar</taxon>
        <taxon>Stramenopiles</taxon>
        <taxon>Oomycota</taxon>
        <taxon>Saprolegniomycetes</taxon>
        <taxon>Saprolegniales</taxon>
        <taxon>Verrucalvaceae</taxon>
        <taxon>Aphanomyces</taxon>
    </lineage>
</organism>
<dbReference type="VEuPathDB" id="FungiDB:AeMF1_021203"/>
<dbReference type="Gene3D" id="3.80.10.10">
    <property type="entry name" value="Ribonuclease Inhibitor"/>
    <property type="match status" value="1"/>
</dbReference>
<evidence type="ECO:0000256" key="2">
    <source>
        <dbReference type="SAM" id="SignalP"/>
    </source>
</evidence>
<comment type="caution">
    <text evidence="3">The sequence shown here is derived from an EMBL/GenBank/DDBJ whole genome shotgun (WGS) entry which is preliminary data.</text>
</comment>
<feature type="chain" id="PRO_5026035690" description="Leucine-rich repeat-containing N-terminal plant-type domain-containing protein" evidence="2">
    <location>
        <begin position="22"/>
        <end position="324"/>
    </location>
</feature>
<keyword evidence="1" id="KW-0812">Transmembrane</keyword>
<evidence type="ECO:0000256" key="1">
    <source>
        <dbReference type="SAM" id="Phobius"/>
    </source>
</evidence>
<keyword evidence="1" id="KW-1133">Transmembrane helix</keyword>
<keyword evidence="2" id="KW-0732">Signal</keyword>
<dbReference type="InterPro" id="IPR032675">
    <property type="entry name" value="LRR_dom_sf"/>
</dbReference>
<dbReference type="EMBL" id="VJMJ01000144">
    <property type="protein sequence ID" value="KAF0731304.1"/>
    <property type="molecule type" value="Genomic_DNA"/>
</dbReference>
<keyword evidence="1" id="KW-0472">Membrane</keyword>
<dbReference type="SUPFAM" id="SSF52058">
    <property type="entry name" value="L domain-like"/>
    <property type="match status" value="1"/>
</dbReference>
<evidence type="ECO:0008006" key="5">
    <source>
        <dbReference type="Google" id="ProtNLM"/>
    </source>
</evidence>
<dbReference type="AlphaFoldDB" id="A0A6G0WV05"/>
<feature type="transmembrane region" description="Helical" evidence="1">
    <location>
        <begin position="279"/>
        <end position="300"/>
    </location>
</feature>
<evidence type="ECO:0000313" key="3">
    <source>
        <dbReference type="EMBL" id="KAF0731304.1"/>
    </source>
</evidence>
<dbReference type="Proteomes" id="UP000481153">
    <property type="component" value="Unassembled WGS sequence"/>
</dbReference>
<proteinExistence type="predicted"/>
<feature type="signal peptide" evidence="2">
    <location>
        <begin position="1"/>
        <end position="21"/>
    </location>
</feature>
<keyword evidence="4" id="KW-1185">Reference proteome</keyword>
<accession>A0A6G0WV05</accession>
<reference evidence="3 4" key="1">
    <citation type="submission" date="2019-07" db="EMBL/GenBank/DDBJ databases">
        <title>Genomics analysis of Aphanomyces spp. identifies a new class of oomycete effector associated with host adaptation.</title>
        <authorList>
            <person name="Gaulin E."/>
        </authorList>
    </citation>
    <scope>NUCLEOTIDE SEQUENCE [LARGE SCALE GENOMIC DNA]</scope>
    <source>
        <strain evidence="3 4">ATCC 201684</strain>
    </source>
</reference>
<evidence type="ECO:0000313" key="4">
    <source>
        <dbReference type="Proteomes" id="UP000481153"/>
    </source>
</evidence>
<dbReference type="InterPro" id="IPR001611">
    <property type="entry name" value="Leu-rich_rpt"/>
</dbReference>
<protein>
    <recommendedName>
        <fullName evidence="5">Leucine-rich repeat-containing N-terminal plant-type domain-containing protein</fullName>
    </recommendedName>
</protein>
<name>A0A6G0WV05_9STRA</name>
<sequence>MVKVTSDVIFLLGVAATTASAFNTLTQCSSSKNLTLPCVIDDSTGTTTLVESQGNQSYNFANLNISYIKHIPQDARWIDLSYNQINDLWTDLPPTLTFLNLSHNALKSHWIQTRIPATILDVSYNQGGLAWPTYLDWEYAFPNLTRFIFRGNNLTKLMLVANQFPDKNHPLRAIDVSGNPNLIWILEYGMESSLAKNFTLTADSNSYNDTLHACQNKSFNVGRLQPVLAEYSPAGDVKYSYASASQYFHICKTYQTKLPRSVNVSPHKLIIEYRTNAQMSVTVGVAIVSTVVVVQCLYFASMLTKHHEVANDQPAMQLAPRQQF</sequence>
<dbReference type="Pfam" id="PF13516">
    <property type="entry name" value="LRR_6"/>
    <property type="match status" value="1"/>
</dbReference>
<gene>
    <name evidence="3" type="ORF">Ae201684_011368</name>
</gene>